<organism evidence="1 2">
    <name type="scientific">Phocaeicola coprocola</name>
    <dbReference type="NCBI Taxonomy" id="310298"/>
    <lineage>
        <taxon>Bacteria</taxon>
        <taxon>Pseudomonadati</taxon>
        <taxon>Bacteroidota</taxon>
        <taxon>Bacteroidia</taxon>
        <taxon>Bacteroidales</taxon>
        <taxon>Bacteroidaceae</taxon>
        <taxon>Phocaeicola</taxon>
    </lineage>
</organism>
<feature type="non-terminal residue" evidence="1">
    <location>
        <position position="1"/>
    </location>
</feature>
<keyword evidence="1" id="KW-0067">ATP-binding</keyword>
<proteinExistence type="predicted"/>
<dbReference type="AlphaFoldDB" id="A0A921FB46"/>
<reference evidence="1" key="1">
    <citation type="journal article" date="2021" name="PeerJ">
        <title>Extensive microbial diversity within the chicken gut microbiome revealed by metagenomics and culture.</title>
        <authorList>
            <person name="Gilroy R."/>
            <person name="Ravi A."/>
            <person name="Getino M."/>
            <person name="Pursley I."/>
            <person name="Horton D.L."/>
            <person name="Alikhan N.F."/>
            <person name="Baker D."/>
            <person name="Gharbi K."/>
            <person name="Hall N."/>
            <person name="Watson M."/>
            <person name="Adriaenssens E.M."/>
            <person name="Foster-Nyarko E."/>
            <person name="Jarju S."/>
            <person name="Secka A."/>
            <person name="Antonio M."/>
            <person name="Oren A."/>
            <person name="Chaudhuri R.R."/>
            <person name="La Ragione R."/>
            <person name="Hildebrand F."/>
            <person name="Pallen M.J."/>
        </authorList>
    </citation>
    <scope>NUCLEOTIDE SEQUENCE</scope>
    <source>
        <strain evidence="1">CHK165-8395</strain>
    </source>
</reference>
<gene>
    <name evidence="1" type="ORF">K8U81_00345</name>
</gene>
<evidence type="ECO:0000313" key="1">
    <source>
        <dbReference type="EMBL" id="HJF06632.1"/>
    </source>
</evidence>
<protein>
    <submittedName>
        <fullName evidence="1">ABC transporter ATP-binding protein</fullName>
    </submittedName>
</protein>
<dbReference type="SUPFAM" id="SSF52540">
    <property type="entry name" value="P-loop containing nucleoside triphosphate hydrolases"/>
    <property type="match status" value="1"/>
</dbReference>
<reference evidence="1" key="2">
    <citation type="submission" date="2021-09" db="EMBL/GenBank/DDBJ databases">
        <authorList>
            <person name="Gilroy R."/>
        </authorList>
    </citation>
    <scope>NUCLEOTIDE SEQUENCE</scope>
    <source>
        <strain evidence="1">CHK165-8395</strain>
    </source>
</reference>
<dbReference type="GO" id="GO:0005524">
    <property type="term" value="F:ATP binding"/>
    <property type="evidence" value="ECO:0007669"/>
    <property type="project" value="UniProtKB-KW"/>
</dbReference>
<evidence type="ECO:0000313" key="2">
    <source>
        <dbReference type="Proteomes" id="UP000718012"/>
    </source>
</evidence>
<dbReference type="InterPro" id="IPR027417">
    <property type="entry name" value="P-loop_NTPase"/>
</dbReference>
<keyword evidence="1" id="KW-0547">Nucleotide-binding</keyword>
<name>A0A921FB46_9BACT</name>
<dbReference type="Gene3D" id="3.40.50.300">
    <property type="entry name" value="P-loop containing nucleotide triphosphate hydrolases"/>
    <property type="match status" value="1"/>
</dbReference>
<accession>A0A921FB46</accession>
<dbReference type="EMBL" id="DYXD01000010">
    <property type="protein sequence ID" value="HJF06632.1"/>
    <property type="molecule type" value="Genomic_DNA"/>
</dbReference>
<dbReference type="Proteomes" id="UP000718012">
    <property type="component" value="Unassembled WGS sequence"/>
</dbReference>
<sequence length="160" mass="18101">IEIMTLLHRLASEEQRAILMSTHDIEQALVLGDKLWLLKKGKGLECGVTEDLILAHRMDTLFPHEDIRFDSMHGIYSPEVKGGKSIYLSTSDEILRHWAQNAMNRNGFLCLELPGADRKECLPLLEVESANHLILSTERNTEVYCSFEALFASSQLVCES</sequence>
<comment type="caution">
    <text evidence="1">The sequence shown here is derived from an EMBL/GenBank/DDBJ whole genome shotgun (WGS) entry which is preliminary data.</text>
</comment>